<reference evidence="1 2" key="1">
    <citation type="submission" date="2024-04" db="EMBL/GenBank/DDBJ databases">
        <title>Novel genus in family Flammeovirgaceae.</title>
        <authorList>
            <person name="Nguyen T.H."/>
            <person name="Vuong T.Q."/>
            <person name="Le H."/>
            <person name="Kim S.-G."/>
        </authorList>
    </citation>
    <scope>NUCLEOTIDE SEQUENCE [LARGE SCALE GENOMIC DNA]</scope>
    <source>
        <strain evidence="1 2">JCM 23209</strain>
    </source>
</reference>
<sequence>MIRVNQNSPKAMEFTSFKKKENITDDELMAAVSAFESSFLHQQEGVIFHCLVRNFANEYANLLLAQDMESLKQLKKAVHENQAANNFFRLIEMDSIRMTFHQIEKENFQIPEHFSCVECGTFALKDLNDATQLTRISDSIEQEYLNNFDNTQAHFIGTIDENFFSEVTFGKTLWKTKEICNGYIGNPVCQPLLDMADPQSMALDFWYVLA</sequence>
<organism evidence="1 2">
    <name type="scientific">Rapidithrix thailandica</name>
    <dbReference type="NCBI Taxonomy" id="413964"/>
    <lineage>
        <taxon>Bacteria</taxon>
        <taxon>Pseudomonadati</taxon>
        <taxon>Bacteroidota</taxon>
        <taxon>Cytophagia</taxon>
        <taxon>Cytophagales</taxon>
        <taxon>Flammeovirgaceae</taxon>
        <taxon>Rapidithrix</taxon>
    </lineage>
</organism>
<evidence type="ECO:0000313" key="2">
    <source>
        <dbReference type="Proteomes" id="UP001403385"/>
    </source>
</evidence>
<dbReference type="Proteomes" id="UP001403385">
    <property type="component" value="Unassembled WGS sequence"/>
</dbReference>
<gene>
    <name evidence="1" type="ORF">AAG747_28505</name>
</gene>
<dbReference type="RefSeq" id="WP_346824670.1">
    <property type="nucleotide sequence ID" value="NZ_JBDKWZ010000029.1"/>
</dbReference>
<accession>A0AAW9S401</accession>
<comment type="caution">
    <text evidence="1">The sequence shown here is derived from an EMBL/GenBank/DDBJ whole genome shotgun (WGS) entry which is preliminary data.</text>
</comment>
<name>A0AAW9S401_9BACT</name>
<keyword evidence="2" id="KW-1185">Reference proteome</keyword>
<proteinExistence type="predicted"/>
<protein>
    <submittedName>
        <fullName evidence="1">Uncharacterized protein</fullName>
    </submittedName>
</protein>
<dbReference type="EMBL" id="JBDKWZ010000029">
    <property type="protein sequence ID" value="MEN7551892.1"/>
    <property type="molecule type" value="Genomic_DNA"/>
</dbReference>
<dbReference type="AlphaFoldDB" id="A0AAW9S401"/>
<evidence type="ECO:0000313" key="1">
    <source>
        <dbReference type="EMBL" id="MEN7551892.1"/>
    </source>
</evidence>